<evidence type="ECO:0000256" key="1">
    <source>
        <dbReference type="ARBA" id="ARBA00009608"/>
    </source>
</evidence>
<gene>
    <name evidence="4" type="primary">Gm13089</name>
    <name evidence="4" type="ORF">PHOROB_LOCUS7864</name>
</gene>
<dbReference type="Gene3D" id="3.80.10.10">
    <property type="entry name" value="Ribonuclease Inhibitor"/>
    <property type="match status" value="1"/>
</dbReference>
<evidence type="ECO:0000256" key="2">
    <source>
        <dbReference type="ARBA" id="ARBA00022614"/>
    </source>
</evidence>
<accession>A0AAU9ZH01</accession>
<dbReference type="InterPro" id="IPR032675">
    <property type="entry name" value="LRR_dom_sf"/>
</dbReference>
<reference evidence="4" key="1">
    <citation type="submission" date="2022-06" db="EMBL/GenBank/DDBJ databases">
        <authorList>
            <person name="Andreotti S."/>
            <person name="Wyler E."/>
        </authorList>
    </citation>
    <scope>NUCLEOTIDE SEQUENCE</scope>
</reference>
<dbReference type="Proteomes" id="UP001152836">
    <property type="component" value="Unassembled WGS sequence"/>
</dbReference>
<keyword evidence="3" id="KW-0677">Repeat</keyword>
<dbReference type="GO" id="GO:0045892">
    <property type="term" value="P:negative regulation of DNA-templated transcription"/>
    <property type="evidence" value="ECO:0007669"/>
    <property type="project" value="InterPro"/>
</dbReference>
<dbReference type="PANTHER" id="PTHR14224">
    <property type="entry name" value="SIMILAR TO PREFERENTIALLY EXPRESSED ANTIGEN IN MELANOMA-LIKE 3"/>
    <property type="match status" value="1"/>
</dbReference>
<dbReference type="AlphaFoldDB" id="A0AAU9ZH01"/>
<evidence type="ECO:0000313" key="4">
    <source>
        <dbReference type="EMBL" id="CAH6790575.1"/>
    </source>
</evidence>
<dbReference type="SUPFAM" id="SSF52047">
    <property type="entry name" value="RNI-like"/>
    <property type="match status" value="1"/>
</dbReference>
<dbReference type="EMBL" id="CALSGD010001431">
    <property type="protein sequence ID" value="CAH6790575.1"/>
    <property type="molecule type" value="Genomic_DNA"/>
</dbReference>
<keyword evidence="5" id="KW-1185">Reference proteome</keyword>
<dbReference type="FunFam" id="3.80.10.10:FF:000079">
    <property type="entry name" value="PRAME family member 18"/>
    <property type="match status" value="1"/>
</dbReference>
<dbReference type="PIRSF" id="PIRSF038286">
    <property type="entry name" value="PRAME"/>
    <property type="match status" value="1"/>
</dbReference>
<dbReference type="InterPro" id="IPR026271">
    <property type="entry name" value="PRAME"/>
</dbReference>
<dbReference type="PANTHER" id="PTHR14224:SF94">
    <property type="entry name" value="PRAME FAMILY MEMBER 12"/>
    <property type="match status" value="1"/>
</dbReference>
<name>A0AAU9ZH01_PHORO</name>
<dbReference type="GO" id="GO:0043066">
    <property type="term" value="P:negative regulation of apoptotic process"/>
    <property type="evidence" value="ECO:0007669"/>
    <property type="project" value="InterPro"/>
</dbReference>
<comment type="similarity">
    <text evidence="1">Belongs to the PRAME family.</text>
</comment>
<dbReference type="InterPro" id="IPR050694">
    <property type="entry name" value="LRRC14/PRAME"/>
</dbReference>
<dbReference type="GO" id="GO:0045596">
    <property type="term" value="P:negative regulation of cell differentiation"/>
    <property type="evidence" value="ECO:0007669"/>
    <property type="project" value="InterPro"/>
</dbReference>
<organism evidence="4 5">
    <name type="scientific">Phodopus roborovskii</name>
    <name type="common">Roborovski's desert hamster</name>
    <name type="synonym">Cricetulus roborovskii</name>
    <dbReference type="NCBI Taxonomy" id="109678"/>
    <lineage>
        <taxon>Eukaryota</taxon>
        <taxon>Metazoa</taxon>
        <taxon>Chordata</taxon>
        <taxon>Craniata</taxon>
        <taxon>Vertebrata</taxon>
        <taxon>Euteleostomi</taxon>
        <taxon>Mammalia</taxon>
        <taxon>Eutheria</taxon>
        <taxon>Euarchontoglires</taxon>
        <taxon>Glires</taxon>
        <taxon>Rodentia</taxon>
        <taxon>Myomorpha</taxon>
        <taxon>Muroidea</taxon>
        <taxon>Cricetidae</taxon>
        <taxon>Cricetinae</taxon>
        <taxon>Phodopus</taxon>
    </lineage>
</organism>
<sequence>MSDPAQPTLLQEAVQRLLKNEALAICALDDLPVEFFPPLFKEAVTGRQTNMVRAMVAAWPFHCLSMGTLMDTSHMETLKAVLQALDFLVTHKVRPSRWKLQVLDLQRVHQDSWDGQARAIDVSFTPQAPSQEETREQDPKCVVKWPLRVLVDFDLCGECLKEADKCLLKWARLRKGSVQLCCRELKITASHVYTVREVLKILGRDCVQELELNSWWQQGSPDWFAHYLEQLGNLCTLPLLGIFKKVFSGDFAPPDMKKCVTKTIPQFPHLHLNCVQNLYMNDIYSLKGNLKTLLRYLETPLETLSITHSQLSNTDLDHLPLSVNLHQLIHLNLSGVVLSHLSTGPLHVLLEQVASTLKTLELEGCRMKISQLSALLPALSQCTQLTKINFYDNVISMAVLQDLFHHTANLSQLTLELYPAPWECYDGMGHVLEDRFARLCPELMDILRTIRLPKSVCFAAGACFVCYD</sequence>
<evidence type="ECO:0000313" key="5">
    <source>
        <dbReference type="Proteomes" id="UP001152836"/>
    </source>
</evidence>
<protein>
    <submittedName>
        <fullName evidence="4">Gm13089 protein</fullName>
    </submittedName>
</protein>
<keyword evidence="2" id="KW-0433">Leucine-rich repeat</keyword>
<dbReference type="GO" id="GO:0005737">
    <property type="term" value="C:cytoplasm"/>
    <property type="evidence" value="ECO:0007669"/>
    <property type="project" value="TreeGrafter"/>
</dbReference>
<proteinExistence type="inferred from homology"/>
<dbReference type="GO" id="GO:0008284">
    <property type="term" value="P:positive regulation of cell population proliferation"/>
    <property type="evidence" value="ECO:0007669"/>
    <property type="project" value="InterPro"/>
</dbReference>
<comment type="caution">
    <text evidence="4">The sequence shown here is derived from an EMBL/GenBank/DDBJ whole genome shotgun (WGS) entry which is preliminary data.</text>
</comment>
<evidence type="ECO:0000256" key="3">
    <source>
        <dbReference type="ARBA" id="ARBA00022737"/>
    </source>
</evidence>